<dbReference type="InterPro" id="IPR045621">
    <property type="entry name" value="BPD_transp_1_N"/>
</dbReference>
<gene>
    <name evidence="9" type="ORF">GCM10010430_60990</name>
</gene>
<evidence type="ECO:0000313" key="9">
    <source>
        <dbReference type="EMBL" id="GAA2267611.1"/>
    </source>
</evidence>
<feature type="transmembrane region" description="Helical" evidence="7">
    <location>
        <begin position="151"/>
        <end position="177"/>
    </location>
</feature>
<evidence type="ECO:0000256" key="4">
    <source>
        <dbReference type="ARBA" id="ARBA00022692"/>
    </source>
</evidence>
<dbReference type="PANTHER" id="PTHR43163">
    <property type="entry name" value="DIPEPTIDE TRANSPORT SYSTEM PERMEASE PROTEIN DPPB-RELATED"/>
    <property type="match status" value="1"/>
</dbReference>
<evidence type="ECO:0000313" key="10">
    <source>
        <dbReference type="Proteomes" id="UP001500305"/>
    </source>
</evidence>
<keyword evidence="6 7" id="KW-0472">Membrane</keyword>
<dbReference type="CDD" id="cd06261">
    <property type="entry name" value="TM_PBP2"/>
    <property type="match status" value="1"/>
</dbReference>
<comment type="caution">
    <text evidence="9">The sequence shown here is derived from an EMBL/GenBank/DDBJ whole genome shotgun (WGS) entry which is preliminary data.</text>
</comment>
<feature type="transmembrane region" description="Helical" evidence="7">
    <location>
        <begin position="197"/>
        <end position="214"/>
    </location>
</feature>
<dbReference type="SUPFAM" id="SSF161098">
    <property type="entry name" value="MetI-like"/>
    <property type="match status" value="1"/>
</dbReference>
<proteinExistence type="inferred from homology"/>
<keyword evidence="4 7" id="KW-0812">Transmembrane</keyword>
<dbReference type="PANTHER" id="PTHR43163:SF3">
    <property type="entry name" value="PEPTIDE ABC TRANSPORTER PERMEASE PROTEIN"/>
    <property type="match status" value="1"/>
</dbReference>
<keyword evidence="10" id="KW-1185">Reference proteome</keyword>
<feature type="transmembrane region" description="Helical" evidence="7">
    <location>
        <begin position="29"/>
        <end position="51"/>
    </location>
</feature>
<name>A0ABN3ERX0_9ACTN</name>
<organism evidence="9 10">
    <name type="scientific">Kitasatospora cystarginea</name>
    <dbReference type="NCBI Taxonomy" id="58350"/>
    <lineage>
        <taxon>Bacteria</taxon>
        <taxon>Bacillati</taxon>
        <taxon>Actinomycetota</taxon>
        <taxon>Actinomycetes</taxon>
        <taxon>Kitasatosporales</taxon>
        <taxon>Streptomycetaceae</taxon>
        <taxon>Kitasatospora</taxon>
    </lineage>
</organism>
<dbReference type="RefSeq" id="WP_344639751.1">
    <property type="nucleotide sequence ID" value="NZ_BAAATR010000035.1"/>
</dbReference>
<feature type="domain" description="ABC transmembrane type-1" evidence="8">
    <location>
        <begin position="115"/>
        <end position="320"/>
    </location>
</feature>
<keyword evidence="2 7" id="KW-0813">Transport</keyword>
<dbReference type="Gene3D" id="1.10.3720.10">
    <property type="entry name" value="MetI-like"/>
    <property type="match status" value="1"/>
</dbReference>
<accession>A0ABN3ERX0</accession>
<feature type="transmembrane region" description="Helical" evidence="7">
    <location>
        <begin position="266"/>
        <end position="284"/>
    </location>
</feature>
<dbReference type="Proteomes" id="UP001500305">
    <property type="component" value="Unassembled WGS sequence"/>
</dbReference>
<comment type="subcellular location">
    <subcellularLocation>
        <location evidence="1 7">Cell membrane</location>
        <topology evidence="1 7">Multi-pass membrane protein</topology>
    </subcellularLocation>
</comment>
<evidence type="ECO:0000256" key="1">
    <source>
        <dbReference type="ARBA" id="ARBA00004651"/>
    </source>
</evidence>
<feature type="transmembrane region" description="Helical" evidence="7">
    <location>
        <begin position="119"/>
        <end position="139"/>
    </location>
</feature>
<dbReference type="Pfam" id="PF19300">
    <property type="entry name" value="BPD_transp_1_N"/>
    <property type="match status" value="1"/>
</dbReference>
<evidence type="ECO:0000259" key="8">
    <source>
        <dbReference type="PROSITE" id="PS50928"/>
    </source>
</evidence>
<evidence type="ECO:0000256" key="2">
    <source>
        <dbReference type="ARBA" id="ARBA00022448"/>
    </source>
</evidence>
<dbReference type="InterPro" id="IPR035906">
    <property type="entry name" value="MetI-like_sf"/>
</dbReference>
<dbReference type="InterPro" id="IPR000515">
    <property type="entry name" value="MetI-like"/>
</dbReference>
<dbReference type="Pfam" id="PF00528">
    <property type="entry name" value="BPD_transp_1"/>
    <property type="match status" value="1"/>
</dbReference>
<evidence type="ECO:0000256" key="7">
    <source>
        <dbReference type="RuleBase" id="RU363032"/>
    </source>
</evidence>
<dbReference type="EMBL" id="BAAATR010000035">
    <property type="protein sequence ID" value="GAA2267611.1"/>
    <property type="molecule type" value="Genomic_DNA"/>
</dbReference>
<reference evidence="9 10" key="1">
    <citation type="journal article" date="2019" name="Int. J. Syst. Evol. Microbiol.">
        <title>The Global Catalogue of Microorganisms (GCM) 10K type strain sequencing project: providing services to taxonomists for standard genome sequencing and annotation.</title>
        <authorList>
            <consortium name="The Broad Institute Genomics Platform"/>
            <consortium name="The Broad Institute Genome Sequencing Center for Infectious Disease"/>
            <person name="Wu L."/>
            <person name="Ma J."/>
        </authorList>
    </citation>
    <scope>NUCLEOTIDE SEQUENCE [LARGE SCALE GENOMIC DNA]</scope>
    <source>
        <strain evidence="9 10">JCM 7356</strain>
    </source>
</reference>
<protein>
    <submittedName>
        <fullName evidence="9">ABC transporter permease</fullName>
    </submittedName>
</protein>
<evidence type="ECO:0000256" key="3">
    <source>
        <dbReference type="ARBA" id="ARBA00022475"/>
    </source>
</evidence>
<evidence type="ECO:0000256" key="5">
    <source>
        <dbReference type="ARBA" id="ARBA00022989"/>
    </source>
</evidence>
<dbReference type="PROSITE" id="PS50928">
    <property type="entry name" value="ABC_TM1"/>
    <property type="match status" value="1"/>
</dbReference>
<keyword evidence="3" id="KW-1003">Cell membrane</keyword>
<evidence type="ECO:0000256" key="6">
    <source>
        <dbReference type="ARBA" id="ARBA00023136"/>
    </source>
</evidence>
<sequence length="335" mass="34020">MTATHPTATATATAGAGRWTLWRFVLRRLLSGALVLLAVSAIVFAATGAAAGDAASVSLGGEADPAAIAARRAELGLDRPALVRYGGWLLGVLHGDLGRSYVSGTPVADLLCARAGNSLVLAGVTVALLVPVSLGLGVWAGLRAGGLADRVVALVTLSLVSLPEFVTGTVLVLLLAVELDWLPAVSVLGPGQQLADRPQILVLPVVTLLVACVAHNARLVRAGVVAVSAGDAVATARLNGVPEHRVVLRYVLPAAIPPVIPLLARYLSLLVGGALVAETLFGYPGLASMLVQASAGRDVPTVQAAALTVAAVTVLVNLLGDLLGVLVDPLRRMPQ</sequence>
<comment type="similarity">
    <text evidence="7">Belongs to the binding-protein-dependent transport system permease family.</text>
</comment>
<feature type="transmembrane region" description="Helical" evidence="7">
    <location>
        <begin position="304"/>
        <end position="327"/>
    </location>
</feature>
<keyword evidence="5 7" id="KW-1133">Transmembrane helix</keyword>